<accession>A0ABY7NP22</accession>
<feature type="compositionally biased region" description="Low complexity" evidence="1">
    <location>
        <begin position="100"/>
        <end position="109"/>
    </location>
</feature>
<name>A0ABY7NP22_9SPHN</name>
<gene>
    <name evidence="3" type="ORF">PBT88_13620</name>
</gene>
<keyword evidence="2" id="KW-0472">Membrane</keyword>
<protein>
    <recommendedName>
        <fullName evidence="5">LapA family protein</fullName>
    </recommendedName>
</protein>
<evidence type="ECO:0000313" key="3">
    <source>
        <dbReference type="EMBL" id="WBO21231.1"/>
    </source>
</evidence>
<sequence>MQFLKTLFWVVLAIVAVIFAMNNWESAKVMLWGGLVLDIKLPVLVFGAFLIGFLPTFGWYRASRWQMQRRLESHERALADMRGIGDMAAVPTPPPPPASPSSLEPPAQS</sequence>
<evidence type="ECO:0000256" key="2">
    <source>
        <dbReference type="SAM" id="Phobius"/>
    </source>
</evidence>
<feature type="transmembrane region" description="Helical" evidence="2">
    <location>
        <begin position="39"/>
        <end position="60"/>
    </location>
</feature>
<dbReference type="Proteomes" id="UP001210865">
    <property type="component" value="Chromosome"/>
</dbReference>
<keyword evidence="2" id="KW-0812">Transmembrane</keyword>
<dbReference type="EMBL" id="CP115174">
    <property type="protein sequence ID" value="WBO21231.1"/>
    <property type="molecule type" value="Genomic_DNA"/>
</dbReference>
<reference evidence="3 4" key="1">
    <citation type="submission" date="2022-12" db="EMBL/GenBank/DDBJ databases">
        <title>Sphingomonas abieness sp. nov., an endophytic bacterium isolated from Abies koreana.</title>
        <authorList>
            <person name="Jiang L."/>
            <person name="Lee J."/>
        </authorList>
    </citation>
    <scope>NUCLEOTIDE SEQUENCE [LARGE SCALE GENOMIC DNA]</scope>
    <source>
        <strain evidence="4">PAMB 00755</strain>
    </source>
</reference>
<proteinExistence type="predicted"/>
<dbReference type="RefSeq" id="WP_270075880.1">
    <property type="nucleotide sequence ID" value="NZ_CP115174.1"/>
</dbReference>
<evidence type="ECO:0000313" key="4">
    <source>
        <dbReference type="Proteomes" id="UP001210865"/>
    </source>
</evidence>
<keyword evidence="4" id="KW-1185">Reference proteome</keyword>
<feature type="region of interest" description="Disordered" evidence="1">
    <location>
        <begin position="86"/>
        <end position="109"/>
    </location>
</feature>
<evidence type="ECO:0000256" key="1">
    <source>
        <dbReference type="SAM" id="MobiDB-lite"/>
    </source>
</evidence>
<evidence type="ECO:0008006" key="5">
    <source>
        <dbReference type="Google" id="ProtNLM"/>
    </source>
</evidence>
<feature type="transmembrane region" description="Helical" evidence="2">
    <location>
        <begin position="7"/>
        <end position="24"/>
    </location>
</feature>
<organism evidence="3 4">
    <name type="scientific">Sphingomonas abietis</name>
    <dbReference type="NCBI Taxonomy" id="3012344"/>
    <lineage>
        <taxon>Bacteria</taxon>
        <taxon>Pseudomonadati</taxon>
        <taxon>Pseudomonadota</taxon>
        <taxon>Alphaproteobacteria</taxon>
        <taxon>Sphingomonadales</taxon>
        <taxon>Sphingomonadaceae</taxon>
        <taxon>Sphingomonas</taxon>
    </lineage>
</organism>
<keyword evidence="2" id="KW-1133">Transmembrane helix</keyword>